<dbReference type="EMBL" id="SLXQ01000001">
    <property type="protein sequence ID" value="TCP56908.1"/>
    <property type="molecule type" value="Genomic_DNA"/>
</dbReference>
<name>A0A4R2R590_9PSEU</name>
<evidence type="ECO:0000313" key="1">
    <source>
        <dbReference type="EMBL" id="TCP56908.1"/>
    </source>
</evidence>
<protein>
    <submittedName>
        <fullName evidence="1">Uncharacterized protein</fullName>
    </submittedName>
</protein>
<dbReference type="Proteomes" id="UP000294911">
    <property type="component" value="Unassembled WGS sequence"/>
</dbReference>
<proteinExistence type="predicted"/>
<accession>A0A4R2R590</accession>
<comment type="caution">
    <text evidence="1">The sequence shown here is derived from an EMBL/GenBank/DDBJ whole genome shotgun (WGS) entry which is preliminary data.</text>
</comment>
<dbReference type="AlphaFoldDB" id="A0A4R2R590"/>
<gene>
    <name evidence="1" type="ORF">EV191_101857</name>
</gene>
<organism evidence="1 2">
    <name type="scientific">Tamaricihabitans halophyticus</name>
    <dbReference type="NCBI Taxonomy" id="1262583"/>
    <lineage>
        <taxon>Bacteria</taxon>
        <taxon>Bacillati</taxon>
        <taxon>Actinomycetota</taxon>
        <taxon>Actinomycetes</taxon>
        <taxon>Pseudonocardiales</taxon>
        <taxon>Pseudonocardiaceae</taxon>
        <taxon>Tamaricihabitans</taxon>
    </lineage>
</organism>
<sequence length="302" mass="34011">MMRTARSGPPPRRGGRALDLATQTWVRLTGRLLNLREQSWLDGPWHEPDVLDSTWVYRAATRLAASVKAEPDSGLLPDLRVLAGDRFSPERVDPRIADFYQHTASWRLEMWSQWTVLGWPLGWALTALFSRRLRQLSLPLRGLDTSRGLDSQVLVVAGDGGHRYGAAWLRQLRATGQSSFSGWYGAVTLPGQRQPSVRVVFPLPNGNLTILLRPSVLPDGGLRLWSPPGEFGADGAYLVVRADDEQHAWVRRVPLHECFELYVDAEGVLRTNHDLRLWNMPLLALHYRLNRLGPSQLPDGPR</sequence>
<reference evidence="1 2" key="1">
    <citation type="submission" date="2019-03" db="EMBL/GenBank/DDBJ databases">
        <title>Genomic Encyclopedia of Type Strains, Phase IV (KMG-IV): sequencing the most valuable type-strain genomes for metagenomic binning, comparative biology and taxonomic classification.</title>
        <authorList>
            <person name="Goeker M."/>
        </authorList>
    </citation>
    <scope>NUCLEOTIDE SEQUENCE [LARGE SCALE GENOMIC DNA]</scope>
    <source>
        <strain evidence="1 2">DSM 45765</strain>
    </source>
</reference>
<evidence type="ECO:0000313" key="2">
    <source>
        <dbReference type="Proteomes" id="UP000294911"/>
    </source>
</evidence>
<keyword evidence="2" id="KW-1185">Reference proteome</keyword>